<feature type="transmembrane region" description="Helical" evidence="12">
    <location>
        <begin position="124"/>
        <end position="145"/>
    </location>
</feature>
<gene>
    <name evidence="14" type="ORF">SARC_05571</name>
</gene>
<keyword evidence="10" id="KW-0407">Ion channel</keyword>
<evidence type="ECO:0000256" key="8">
    <source>
        <dbReference type="ARBA" id="ARBA00023065"/>
    </source>
</evidence>
<dbReference type="GO" id="GO:0001508">
    <property type="term" value="P:action potential"/>
    <property type="evidence" value="ECO:0007669"/>
    <property type="project" value="TreeGrafter"/>
</dbReference>
<reference evidence="14 15" key="1">
    <citation type="submission" date="2011-02" db="EMBL/GenBank/DDBJ databases">
        <title>The Genome Sequence of Sphaeroforma arctica JP610.</title>
        <authorList>
            <consortium name="The Broad Institute Genome Sequencing Platform"/>
            <person name="Russ C."/>
            <person name="Cuomo C."/>
            <person name="Young S.K."/>
            <person name="Zeng Q."/>
            <person name="Gargeya S."/>
            <person name="Alvarado L."/>
            <person name="Berlin A."/>
            <person name="Chapman S.B."/>
            <person name="Chen Z."/>
            <person name="Freedman E."/>
            <person name="Gellesch M."/>
            <person name="Goldberg J."/>
            <person name="Griggs A."/>
            <person name="Gujja S."/>
            <person name="Heilman E."/>
            <person name="Heiman D."/>
            <person name="Howarth C."/>
            <person name="Mehta T."/>
            <person name="Neiman D."/>
            <person name="Pearson M."/>
            <person name="Roberts A."/>
            <person name="Saif S."/>
            <person name="Shea T."/>
            <person name="Shenoy N."/>
            <person name="Sisk P."/>
            <person name="Stolte C."/>
            <person name="Sykes S."/>
            <person name="White J."/>
            <person name="Yandava C."/>
            <person name="Burger G."/>
            <person name="Gray M.W."/>
            <person name="Holland P.W.H."/>
            <person name="King N."/>
            <person name="Lang F.B.F."/>
            <person name="Roger A.J."/>
            <person name="Ruiz-Trillo I."/>
            <person name="Haas B."/>
            <person name="Nusbaum C."/>
            <person name="Birren B."/>
        </authorList>
    </citation>
    <scope>NUCLEOTIDE SEQUENCE [LARGE SCALE GENOMIC DNA]</scope>
    <source>
        <strain evidence="14 15">JP610</strain>
    </source>
</reference>
<keyword evidence="7 12" id="KW-1133">Transmembrane helix</keyword>
<comment type="subcellular location">
    <subcellularLocation>
        <location evidence="1">Membrane</location>
        <topology evidence="1">Multi-pass membrane protein</topology>
    </subcellularLocation>
</comment>
<proteinExistence type="predicted"/>
<keyword evidence="4 12" id="KW-0812">Transmembrane</keyword>
<feature type="region of interest" description="Disordered" evidence="11">
    <location>
        <begin position="1"/>
        <end position="83"/>
    </location>
</feature>
<dbReference type="GO" id="GO:0005249">
    <property type="term" value="F:voltage-gated potassium channel activity"/>
    <property type="evidence" value="ECO:0007669"/>
    <property type="project" value="InterPro"/>
</dbReference>
<feature type="compositionally biased region" description="Low complexity" evidence="11">
    <location>
        <begin position="429"/>
        <end position="456"/>
    </location>
</feature>
<feature type="transmembrane region" description="Helical" evidence="12">
    <location>
        <begin position="197"/>
        <end position="217"/>
    </location>
</feature>
<dbReference type="OrthoDB" id="43502at2759"/>
<feature type="transmembrane region" description="Helical" evidence="12">
    <location>
        <begin position="356"/>
        <end position="379"/>
    </location>
</feature>
<feature type="region of interest" description="Disordered" evidence="11">
    <location>
        <begin position="426"/>
        <end position="511"/>
    </location>
</feature>
<evidence type="ECO:0000259" key="13">
    <source>
        <dbReference type="Pfam" id="PF00520"/>
    </source>
</evidence>
<feature type="compositionally biased region" description="Polar residues" evidence="11">
    <location>
        <begin position="68"/>
        <end position="78"/>
    </location>
</feature>
<evidence type="ECO:0000256" key="7">
    <source>
        <dbReference type="ARBA" id="ARBA00022989"/>
    </source>
</evidence>
<dbReference type="EMBL" id="KQ241956">
    <property type="protein sequence ID" value="KNC82133.1"/>
    <property type="molecule type" value="Genomic_DNA"/>
</dbReference>
<protein>
    <recommendedName>
        <fullName evidence="13">Ion transport domain-containing protein</fullName>
    </recommendedName>
</protein>
<evidence type="ECO:0000256" key="9">
    <source>
        <dbReference type="ARBA" id="ARBA00023136"/>
    </source>
</evidence>
<dbReference type="SUPFAM" id="SSF81324">
    <property type="entry name" value="Voltage-gated potassium channels"/>
    <property type="match status" value="1"/>
</dbReference>
<dbReference type="eggNOG" id="KOG3713">
    <property type="taxonomic scope" value="Eukaryota"/>
</dbReference>
<evidence type="ECO:0000256" key="12">
    <source>
        <dbReference type="SAM" id="Phobius"/>
    </source>
</evidence>
<dbReference type="PANTHER" id="PTHR11537:SF254">
    <property type="entry name" value="POTASSIUM VOLTAGE-GATED CHANNEL PROTEIN SHAB"/>
    <property type="match status" value="1"/>
</dbReference>
<dbReference type="PANTHER" id="PTHR11537">
    <property type="entry name" value="VOLTAGE-GATED POTASSIUM CHANNEL"/>
    <property type="match status" value="1"/>
</dbReference>
<dbReference type="PRINTS" id="PR00169">
    <property type="entry name" value="KCHANNEL"/>
</dbReference>
<keyword evidence="15" id="KW-1185">Reference proteome</keyword>
<sequence>MPTSSESAPLLAGHGRSDPEREPSRVPQGDRPRTANSDAATRRWGRAVNVAKALTKSKVTRRKRTDSRQPASRSSADGSTDVRVVLNDDPGVVSTLPGDLPDPHPKRKYSLLYRVLCGRSHLWLARWVNMALAILILINAVAFILASVETFAEKYEAPLDVLEGISSTIYLIEYSLRVYTITESTYYRPYGPIKGRLYYIFTFNALIDLIACLPFFIEVFTLYELPSLTYLRALRLTRILKTERYTRAFSSVYRIVWYNGEILGLCLFLSMILMLFTSTLLYYLRPGTEPAAALTAMTNHVYSAMGGDVNNSISQATNDADPSDFSSIPATFYLSVLMLTGQGQPEGYMPWYTKTVCALTAIFSVAIFAIPASMLTWGFEAEAERIMRKARDKRIEIEAIRSARRAVIEAAVANGEQPPEALAEFDAQSTSDYDTSTGDSSFDSELSATDESSSTDSWDEYEKAALGDDDAADPTPGPSTISAFPAPVPESPLIFSSPRRAPKRTHSGKDTPVLRVGAMLGELSLAASVATAKSPAPGAERRLSVGPGDGKTTKLLCECCCTGQCRGTTEMKEMHEKLAGIEQQLALLLEKVSGIV</sequence>
<evidence type="ECO:0000313" key="15">
    <source>
        <dbReference type="Proteomes" id="UP000054560"/>
    </source>
</evidence>
<dbReference type="Gene3D" id="1.10.287.70">
    <property type="match status" value="1"/>
</dbReference>
<dbReference type="InterPro" id="IPR028325">
    <property type="entry name" value="VG_K_chnl"/>
</dbReference>
<dbReference type="GeneID" id="25906075"/>
<keyword evidence="5" id="KW-0631">Potassium channel</keyword>
<evidence type="ECO:0000256" key="3">
    <source>
        <dbReference type="ARBA" id="ARBA00022538"/>
    </source>
</evidence>
<evidence type="ECO:0000256" key="1">
    <source>
        <dbReference type="ARBA" id="ARBA00004141"/>
    </source>
</evidence>
<keyword evidence="8" id="KW-0406">Ion transport</keyword>
<dbReference type="RefSeq" id="XP_014156035.1">
    <property type="nucleotide sequence ID" value="XM_014300560.1"/>
</dbReference>
<evidence type="ECO:0000256" key="5">
    <source>
        <dbReference type="ARBA" id="ARBA00022826"/>
    </source>
</evidence>
<feature type="transmembrane region" description="Helical" evidence="12">
    <location>
        <begin position="262"/>
        <end position="284"/>
    </location>
</feature>
<accession>A0A0L0G1S2</accession>
<keyword evidence="3" id="KW-0633">Potassium transport</keyword>
<dbReference type="AlphaFoldDB" id="A0A0L0G1S2"/>
<evidence type="ECO:0000256" key="4">
    <source>
        <dbReference type="ARBA" id="ARBA00022692"/>
    </source>
</evidence>
<evidence type="ECO:0000313" key="14">
    <source>
        <dbReference type="EMBL" id="KNC82133.1"/>
    </source>
</evidence>
<dbReference type="STRING" id="667725.A0A0L0G1S2"/>
<evidence type="ECO:0000256" key="6">
    <source>
        <dbReference type="ARBA" id="ARBA00022958"/>
    </source>
</evidence>
<evidence type="ECO:0000256" key="11">
    <source>
        <dbReference type="SAM" id="MobiDB-lite"/>
    </source>
</evidence>
<evidence type="ECO:0000256" key="10">
    <source>
        <dbReference type="ARBA" id="ARBA00023303"/>
    </source>
</evidence>
<dbReference type="Pfam" id="PF00520">
    <property type="entry name" value="Ion_trans"/>
    <property type="match status" value="1"/>
</dbReference>
<keyword evidence="2" id="KW-0813">Transport</keyword>
<name>A0A0L0G1S2_9EUKA</name>
<feature type="domain" description="Ion transport" evidence="13">
    <location>
        <begin position="126"/>
        <end position="379"/>
    </location>
</feature>
<keyword evidence="9 12" id="KW-0472">Membrane</keyword>
<evidence type="ECO:0000256" key="2">
    <source>
        <dbReference type="ARBA" id="ARBA00022448"/>
    </source>
</evidence>
<feature type="compositionally biased region" description="Basic and acidic residues" evidence="11">
    <location>
        <begin position="15"/>
        <end position="33"/>
    </location>
</feature>
<dbReference type="GO" id="GO:0008076">
    <property type="term" value="C:voltage-gated potassium channel complex"/>
    <property type="evidence" value="ECO:0007669"/>
    <property type="project" value="InterPro"/>
</dbReference>
<dbReference type="Proteomes" id="UP000054560">
    <property type="component" value="Unassembled WGS sequence"/>
</dbReference>
<organism evidence="14 15">
    <name type="scientific">Sphaeroforma arctica JP610</name>
    <dbReference type="NCBI Taxonomy" id="667725"/>
    <lineage>
        <taxon>Eukaryota</taxon>
        <taxon>Ichthyosporea</taxon>
        <taxon>Ichthyophonida</taxon>
        <taxon>Sphaeroforma</taxon>
    </lineage>
</organism>
<dbReference type="InterPro" id="IPR005821">
    <property type="entry name" value="Ion_trans_dom"/>
</dbReference>
<keyword evidence="6" id="KW-0630">Potassium</keyword>